<accession>A0A0A9A3U2</accession>
<evidence type="ECO:0000313" key="1">
    <source>
        <dbReference type="EMBL" id="JAD41712.1"/>
    </source>
</evidence>
<organism evidence="1">
    <name type="scientific">Arundo donax</name>
    <name type="common">Giant reed</name>
    <name type="synonym">Donax arundinaceus</name>
    <dbReference type="NCBI Taxonomy" id="35708"/>
    <lineage>
        <taxon>Eukaryota</taxon>
        <taxon>Viridiplantae</taxon>
        <taxon>Streptophyta</taxon>
        <taxon>Embryophyta</taxon>
        <taxon>Tracheophyta</taxon>
        <taxon>Spermatophyta</taxon>
        <taxon>Magnoliopsida</taxon>
        <taxon>Liliopsida</taxon>
        <taxon>Poales</taxon>
        <taxon>Poaceae</taxon>
        <taxon>PACMAD clade</taxon>
        <taxon>Arundinoideae</taxon>
        <taxon>Arundineae</taxon>
        <taxon>Arundo</taxon>
    </lineage>
</organism>
<proteinExistence type="predicted"/>
<protein>
    <submittedName>
        <fullName evidence="1">Uncharacterized protein</fullName>
    </submittedName>
</protein>
<sequence length="51" mass="5859">MEPFDIFSLFSLGASWSSLSNACSFSKRILGSKFLKCCMYYRRNYLISDSS</sequence>
<name>A0A0A9A3U2_ARUDO</name>
<dbReference type="EMBL" id="GBRH01256183">
    <property type="protein sequence ID" value="JAD41712.1"/>
    <property type="molecule type" value="Transcribed_RNA"/>
</dbReference>
<reference evidence="1" key="1">
    <citation type="submission" date="2014-09" db="EMBL/GenBank/DDBJ databases">
        <authorList>
            <person name="Magalhaes I.L.F."/>
            <person name="Oliveira U."/>
            <person name="Santos F.R."/>
            <person name="Vidigal T.H.D.A."/>
            <person name="Brescovit A.D."/>
            <person name="Santos A.J."/>
        </authorList>
    </citation>
    <scope>NUCLEOTIDE SEQUENCE</scope>
    <source>
        <tissue evidence="1">Shoot tissue taken approximately 20 cm above the soil surface</tissue>
    </source>
</reference>
<dbReference type="AlphaFoldDB" id="A0A0A9A3U2"/>
<reference evidence="1" key="2">
    <citation type="journal article" date="2015" name="Data Brief">
        <title>Shoot transcriptome of the giant reed, Arundo donax.</title>
        <authorList>
            <person name="Barrero R.A."/>
            <person name="Guerrero F.D."/>
            <person name="Moolhuijzen P."/>
            <person name="Goolsby J.A."/>
            <person name="Tidwell J."/>
            <person name="Bellgard S.E."/>
            <person name="Bellgard M.I."/>
        </authorList>
    </citation>
    <scope>NUCLEOTIDE SEQUENCE</scope>
    <source>
        <tissue evidence="1">Shoot tissue taken approximately 20 cm above the soil surface</tissue>
    </source>
</reference>